<dbReference type="SMART" id="SM00033">
    <property type="entry name" value="CH"/>
    <property type="match status" value="1"/>
</dbReference>
<dbReference type="PROSITE" id="PS50021">
    <property type="entry name" value="CH"/>
    <property type="match status" value="1"/>
</dbReference>
<feature type="compositionally biased region" description="Polar residues" evidence="2">
    <location>
        <begin position="129"/>
        <end position="138"/>
    </location>
</feature>
<dbReference type="PANTHER" id="PTHR23167">
    <property type="entry name" value="CALPONIN HOMOLOGY DOMAIN-CONTAINING PROTEIN DDB_G0272472-RELATED"/>
    <property type="match status" value="1"/>
</dbReference>
<feature type="compositionally biased region" description="Polar residues" evidence="2">
    <location>
        <begin position="281"/>
        <end position="295"/>
    </location>
</feature>
<sequence>MLRKRCVKIIGGNGAENSSQKENEGRRGHKDLIGALIAGTRKQQETPPLYPRKRLETKQPPPVPKFRKPLETQRSRDYPTPTSRTKPSNAVKSRNKNIEASSRSRPTSIDFGLRQKDQGQAQAGEDLSRASSISNLNENSKKAGALSKVRKSVSKDRLDNGEKRLDKKGCKNNNHQVELDGAGDEIEVLQKQLEAMTSEKAELVLQLGENRNQLTTLEGEIFRLKMLQEQSAVQMEQLNGENAALRNKLRDVVCSPLSDNEKQMLLLDSQRHHSSAPASIATNALNEGDATTCSTPDWDKESCSNVSEVSVACLQDKINQMQETHYSTNEELQATLQELTDLQRQLSELHQDNERLMEEKGLMFQSLCRQTERLNDARDEIDSLKQLLYKEKDTSGQYESVVEREQKLLELLKDSQEEREMLLVKLEQCSAEITDVSNLNIQRDKESIQMEERIRTLESTLDAKHAEHKLLDQEMARAKDAASSRQIEIDRHKDLLENARTKIIELEQDRTVSDKSELEELLDNARKEKDLLESEVANLKEQVARGRNEGEKLREQVSILQEEFKVMRNNGKCMQSELEYKVEKLMMEKSQLSEQLQHLDEAAKELQVQAQCHLEDKHQLSSVLSETQRNMSEVERRNIDMETELRHLEKLRAEENEEWDKFQKDLLTSVRVANDFKTEAQQELQKLVLENKTHRDKIRQLEGQLEKLKAVESVPMRPTSFPTDELTRRASKVSLNRQNSRQSVKSLIESIENAGKPLSKSGSVSRSSSASSLNSLTSDGRTPSSPSGSPMKSPSEWEQKTPLKEQVPNTQGWSKSIINDGKSESMKGKNEECLRESILQQKGLDYTRRNSYTDQSDRKDPLNSLVKNGGSKRNALLKWCQNKTVGYRNIDITNFSSSWNDGLGFCAILHTYIPDRMPYDTLKAQEKKRNFSIAFKAAESVGIPTTLNINEMVQQERPDWQQIMSYVTAIYKHFET</sequence>
<proteinExistence type="predicted"/>
<dbReference type="CDD" id="cd21199">
    <property type="entry name" value="CH_CYTS"/>
    <property type="match status" value="1"/>
</dbReference>
<feature type="compositionally biased region" description="Polar residues" evidence="2">
    <location>
        <begin position="80"/>
        <end position="107"/>
    </location>
</feature>
<dbReference type="RefSeq" id="XP_017776759.1">
    <property type="nucleotide sequence ID" value="XM_017921270.1"/>
</dbReference>
<feature type="compositionally biased region" description="Polar residues" evidence="2">
    <location>
        <begin position="807"/>
        <end position="817"/>
    </location>
</feature>
<name>A0ABM1MQA9_NICVS</name>
<feature type="region of interest" description="Disordered" evidence="2">
    <location>
        <begin position="281"/>
        <end position="300"/>
    </location>
</feature>
<feature type="compositionally biased region" description="Basic and acidic residues" evidence="2">
    <location>
        <begin position="821"/>
        <end position="831"/>
    </location>
</feature>
<feature type="region of interest" description="Disordered" evidence="2">
    <location>
        <begin position="845"/>
        <end position="867"/>
    </location>
</feature>
<dbReference type="InterPro" id="IPR036872">
    <property type="entry name" value="CH_dom_sf"/>
</dbReference>
<feature type="compositionally biased region" description="Low complexity" evidence="2">
    <location>
        <begin position="758"/>
        <end position="794"/>
    </location>
</feature>
<feature type="domain" description="Calponin-homology (CH)" evidence="3">
    <location>
        <begin position="870"/>
        <end position="975"/>
    </location>
</feature>
<feature type="region of interest" description="Disordered" evidence="2">
    <location>
        <begin position="709"/>
        <end position="831"/>
    </location>
</feature>
<dbReference type="Gene3D" id="1.10.418.10">
    <property type="entry name" value="Calponin-like domain"/>
    <property type="match status" value="1"/>
</dbReference>
<evidence type="ECO:0000313" key="5">
    <source>
        <dbReference type="RefSeq" id="XP_017776759.1"/>
    </source>
</evidence>
<dbReference type="GeneID" id="108562811"/>
<evidence type="ECO:0000259" key="3">
    <source>
        <dbReference type="PROSITE" id="PS50021"/>
    </source>
</evidence>
<dbReference type="InterPro" id="IPR001715">
    <property type="entry name" value="CH_dom"/>
</dbReference>
<feature type="compositionally biased region" description="Basic and acidic residues" evidence="2">
    <location>
        <begin position="19"/>
        <end position="32"/>
    </location>
</feature>
<keyword evidence="1" id="KW-0175">Coiled coil</keyword>
<reference evidence="5" key="1">
    <citation type="submission" date="2025-08" db="UniProtKB">
        <authorList>
            <consortium name="RefSeq"/>
        </authorList>
    </citation>
    <scope>IDENTIFICATION</scope>
    <source>
        <tissue evidence="5">Whole Larva</tissue>
    </source>
</reference>
<dbReference type="SUPFAM" id="SSF47576">
    <property type="entry name" value="Calponin-homology domain, CH-domain"/>
    <property type="match status" value="1"/>
</dbReference>
<organism evidence="4 5">
    <name type="scientific">Nicrophorus vespilloides</name>
    <name type="common">Boreal carrion beetle</name>
    <dbReference type="NCBI Taxonomy" id="110193"/>
    <lineage>
        <taxon>Eukaryota</taxon>
        <taxon>Metazoa</taxon>
        <taxon>Ecdysozoa</taxon>
        <taxon>Arthropoda</taxon>
        <taxon>Hexapoda</taxon>
        <taxon>Insecta</taxon>
        <taxon>Pterygota</taxon>
        <taxon>Neoptera</taxon>
        <taxon>Endopterygota</taxon>
        <taxon>Coleoptera</taxon>
        <taxon>Polyphaga</taxon>
        <taxon>Staphyliniformia</taxon>
        <taxon>Silphidae</taxon>
        <taxon>Nicrophorinae</taxon>
        <taxon>Nicrophorus</taxon>
    </lineage>
</organism>
<accession>A0ABM1MQA9</accession>
<evidence type="ECO:0000313" key="4">
    <source>
        <dbReference type="Proteomes" id="UP000695000"/>
    </source>
</evidence>
<dbReference type="Proteomes" id="UP000695000">
    <property type="component" value="Unplaced"/>
</dbReference>
<feature type="coiled-coil region" evidence="1">
    <location>
        <begin position="329"/>
        <end position="432"/>
    </location>
</feature>
<feature type="region of interest" description="Disordered" evidence="2">
    <location>
        <begin position="1"/>
        <end position="176"/>
    </location>
</feature>
<feature type="compositionally biased region" description="Basic and acidic residues" evidence="2">
    <location>
        <begin position="68"/>
        <end position="77"/>
    </location>
</feature>
<evidence type="ECO:0000256" key="2">
    <source>
        <dbReference type="SAM" id="MobiDB-lite"/>
    </source>
</evidence>
<dbReference type="Pfam" id="PF00307">
    <property type="entry name" value="CH"/>
    <property type="match status" value="1"/>
</dbReference>
<keyword evidence="4" id="KW-1185">Reference proteome</keyword>
<evidence type="ECO:0000256" key="1">
    <source>
        <dbReference type="SAM" id="Coils"/>
    </source>
</evidence>
<protein>
    <submittedName>
        <fullName evidence="5">Cytospin-A-like isoform X5</fullName>
    </submittedName>
</protein>
<dbReference type="PANTHER" id="PTHR23167:SF69">
    <property type="entry name" value="FI18193P1"/>
    <property type="match status" value="1"/>
</dbReference>
<dbReference type="InterPro" id="IPR050540">
    <property type="entry name" value="F-actin_Monoox_Mical"/>
</dbReference>
<feature type="compositionally biased region" description="Basic and acidic residues" evidence="2">
    <location>
        <begin position="153"/>
        <end position="169"/>
    </location>
</feature>
<feature type="compositionally biased region" description="Polar residues" evidence="2">
    <location>
        <begin position="733"/>
        <end position="745"/>
    </location>
</feature>
<gene>
    <name evidence="5" type="primary">LOC108562811</name>
</gene>